<dbReference type="EMBL" id="PQXL01000439">
    <property type="protein sequence ID" value="THV45888.1"/>
    <property type="molecule type" value="Genomic_DNA"/>
</dbReference>
<name>A0A4S8QM39_9HELO</name>
<evidence type="ECO:0000313" key="2">
    <source>
        <dbReference type="Proteomes" id="UP000308671"/>
    </source>
</evidence>
<evidence type="ECO:0000313" key="1">
    <source>
        <dbReference type="EMBL" id="THV45888.1"/>
    </source>
</evidence>
<keyword evidence="2" id="KW-1185">Reference proteome</keyword>
<gene>
    <name evidence="1" type="ORF">BGAL_0440g00010</name>
</gene>
<dbReference type="OrthoDB" id="10328560at2759"/>
<dbReference type="Proteomes" id="UP000308671">
    <property type="component" value="Unassembled WGS sequence"/>
</dbReference>
<comment type="caution">
    <text evidence="1">The sequence shown here is derived from an EMBL/GenBank/DDBJ whole genome shotgun (WGS) entry which is preliminary data.</text>
</comment>
<reference evidence="1 2" key="1">
    <citation type="submission" date="2017-12" db="EMBL/GenBank/DDBJ databases">
        <title>Comparative genomics of Botrytis spp.</title>
        <authorList>
            <person name="Valero-Jimenez C.A."/>
            <person name="Tapia P."/>
            <person name="Veloso J."/>
            <person name="Silva-Moreno E."/>
            <person name="Staats M."/>
            <person name="Valdes J.H."/>
            <person name="Van Kan J.A.L."/>
        </authorList>
    </citation>
    <scope>NUCLEOTIDE SEQUENCE [LARGE SCALE GENOMIC DNA]</scope>
    <source>
        <strain evidence="1 2">MUCL435</strain>
    </source>
</reference>
<dbReference type="AlphaFoldDB" id="A0A4S8QM39"/>
<proteinExistence type="predicted"/>
<protein>
    <submittedName>
        <fullName evidence="1">Uncharacterized protein</fullName>
    </submittedName>
</protein>
<accession>A0A4S8QM39</accession>
<organism evidence="1 2">
    <name type="scientific">Botrytis galanthina</name>
    <dbReference type="NCBI Taxonomy" id="278940"/>
    <lineage>
        <taxon>Eukaryota</taxon>
        <taxon>Fungi</taxon>
        <taxon>Dikarya</taxon>
        <taxon>Ascomycota</taxon>
        <taxon>Pezizomycotina</taxon>
        <taxon>Leotiomycetes</taxon>
        <taxon>Helotiales</taxon>
        <taxon>Sclerotiniaceae</taxon>
        <taxon>Botrytis</taxon>
    </lineage>
</organism>
<sequence>MRSTWAIRKRPGAISAKGLSTIQIHITCNAHACPETQNGSFLALRGENAVCCSLAAKFLKWGSLTNSTECGLEVGSFLSLWCAWKCVKMRRGISNVHTNWVLIHGQKRGAHVHQGNTSEGLGPTVVNSTTIDIAARGLCGVEKLPTDQETNINDVNVPRLELGCLPRYDMSKDTGI</sequence>